<reference evidence="8 9" key="1">
    <citation type="journal article" date="2018" name="Mol. Plant">
        <title>The genome of Artemisia annua provides insight into the evolution of Asteraceae family and artemisinin biosynthesis.</title>
        <authorList>
            <person name="Shen Q."/>
            <person name="Zhang L."/>
            <person name="Liao Z."/>
            <person name="Wang S."/>
            <person name="Yan T."/>
            <person name="Shi P."/>
            <person name="Liu M."/>
            <person name="Fu X."/>
            <person name="Pan Q."/>
            <person name="Wang Y."/>
            <person name="Lv Z."/>
            <person name="Lu X."/>
            <person name="Zhang F."/>
            <person name="Jiang W."/>
            <person name="Ma Y."/>
            <person name="Chen M."/>
            <person name="Hao X."/>
            <person name="Li L."/>
            <person name="Tang Y."/>
            <person name="Lv G."/>
            <person name="Zhou Y."/>
            <person name="Sun X."/>
            <person name="Brodelius P.E."/>
            <person name="Rose J.K.C."/>
            <person name="Tang K."/>
        </authorList>
    </citation>
    <scope>NUCLEOTIDE SEQUENCE [LARGE SCALE GENOMIC DNA]</scope>
    <source>
        <strain evidence="9">cv. Huhao1</strain>
        <tissue evidence="8">Leaf</tissue>
    </source>
</reference>
<dbReference type="InterPro" id="IPR008271">
    <property type="entry name" value="Ser/Thr_kinase_AS"/>
</dbReference>
<keyword evidence="1" id="KW-0723">Serine/threonine-protein kinase</keyword>
<dbReference type="PROSITE" id="PS50104">
    <property type="entry name" value="TIR"/>
    <property type="match status" value="2"/>
</dbReference>
<dbReference type="PROSITE" id="PS00108">
    <property type="entry name" value="PROTEIN_KINASE_ST"/>
    <property type="match status" value="1"/>
</dbReference>
<evidence type="ECO:0000259" key="6">
    <source>
        <dbReference type="PROSITE" id="PS50011"/>
    </source>
</evidence>
<keyword evidence="2" id="KW-0808">Transferase</keyword>
<dbReference type="Gene3D" id="3.40.50.10140">
    <property type="entry name" value="Toll/interleukin-1 receptor homology (TIR) domain"/>
    <property type="match status" value="2"/>
</dbReference>
<dbReference type="InterPro" id="IPR001245">
    <property type="entry name" value="Ser-Thr/Tyr_kinase_cat_dom"/>
</dbReference>
<keyword evidence="4" id="KW-0418">Kinase</keyword>
<evidence type="ECO:0000256" key="5">
    <source>
        <dbReference type="ARBA" id="ARBA00022840"/>
    </source>
</evidence>
<evidence type="ECO:0000256" key="4">
    <source>
        <dbReference type="ARBA" id="ARBA00022777"/>
    </source>
</evidence>
<evidence type="ECO:0000256" key="2">
    <source>
        <dbReference type="ARBA" id="ARBA00022679"/>
    </source>
</evidence>
<dbReference type="Pfam" id="PF07714">
    <property type="entry name" value="PK_Tyr_Ser-Thr"/>
    <property type="match status" value="1"/>
</dbReference>
<evidence type="ECO:0000259" key="7">
    <source>
        <dbReference type="PROSITE" id="PS50104"/>
    </source>
</evidence>
<keyword evidence="8" id="KW-0675">Receptor</keyword>
<dbReference type="STRING" id="35608.A0A2U1LDW4"/>
<dbReference type="PANTHER" id="PTHR27003:SF458">
    <property type="entry name" value="TOLL_INTERLEUKIN-1 RECEPTOR HOMOLOGY (TIR) DOMAIN, PROTEIN KINASE-LIKE DOMAIN PROTEIN-RELATED"/>
    <property type="match status" value="1"/>
</dbReference>
<dbReference type="InterPro" id="IPR011009">
    <property type="entry name" value="Kinase-like_dom_sf"/>
</dbReference>
<dbReference type="PROSITE" id="PS50011">
    <property type="entry name" value="PROTEIN_KINASE_DOM"/>
    <property type="match status" value="1"/>
</dbReference>
<name>A0A2U1LDW4_ARTAN</name>
<keyword evidence="5" id="KW-0067">ATP-binding</keyword>
<dbReference type="Gene3D" id="3.30.200.20">
    <property type="entry name" value="Phosphorylase Kinase, domain 1"/>
    <property type="match status" value="1"/>
</dbReference>
<dbReference type="GO" id="GO:0005886">
    <property type="term" value="C:plasma membrane"/>
    <property type="evidence" value="ECO:0007669"/>
    <property type="project" value="TreeGrafter"/>
</dbReference>
<dbReference type="Pfam" id="PF01582">
    <property type="entry name" value="TIR"/>
    <property type="match status" value="2"/>
</dbReference>
<dbReference type="SMART" id="SM00255">
    <property type="entry name" value="TIR"/>
    <property type="match status" value="2"/>
</dbReference>
<dbReference type="PANTHER" id="PTHR27003">
    <property type="entry name" value="OS07G0166700 PROTEIN"/>
    <property type="match status" value="1"/>
</dbReference>
<keyword evidence="9" id="KW-1185">Reference proteome</keyword>
<evidence type="ECO:0000313" key="8">
    <source>
        <dbReference type="EMBL" id="PWA47199.1"/>
    </source>
</evidence>
<dbReference type="GO" id="GO:0004714">
    <property type="term" value="F:transmembrane receptor protein tyrosine kinase activity"/>
    <property type="evidence" value="ECO:0007669"/>
    <property type="project" value="InterPro"/>
</dbReference>
<feature type="domain" description="TIR" evidence="7">
    <location>
        <begin position="18"/>
        <end position="175"/>
    </location>
</feature>
<dbReference type="SMART" id="SM00220">
    <property type="entry name" value="S_TKc"/>
    <property type="match status" value="1"/>
</dbReference>
<dbReference type="OrthoDB" id="4062651at2759"/>
<feature type="domain" description="Protein kinase" evidence="6">
    <location>
        <begin position="225"/>
        <end position="499"/>
    </location>
</feature>
<sequence>MVPSRPSYCTPDSSSKLRNHSVFLSYREIDTGNNFVNHLYSALDQAEILTYMKEDTFPLDESFTPSHKKAIEESQIAVIIFSRNYAASSGCLEELEYIMTWRENIEITIMPVYYDFSYEEYEEALERHFHVMGTNKVEHWRRSLREATTLFGWKLSDKHESKYIKLIVDAISKRLFPDKGFIGAQTRLEGLRYGGGGMATFTRSQEEVEHLKIPLQDIQLATNNFARENAIARGGFGHVFRGHTGEHGNVAIKRLNRRDGQGEHQFMMEIELLSTYKHKNIVSLVGYCDEGGERILVYRYEKNGSLDKVLLRKDLTWIQRLQICLDAAHGLEYLHDTVQHHIIVHRDIKSANILLDETWKAKISDFGLSKIALANVPCSVIFSMACGTPGYVDPLYEEHDMLTQKSDIYSFGIVMLEVLFGRLVTVDPKYPTDRYFLLSLAQDHYVKVTLDEIIDSDLRSQMNSDSLVTFSRIAYQCLKKRREERPTMSLIVDQLEKALDYQQGLSAYLHDVYISFRDRDTECHIVDDIRAALDQEGISTYKDDVTQSRKESILLKAIERSRLFVIIFTKKFAVNSWYLDEVAKITECSKEKGQFILPIFYNVSSSDVRTQKGYFGEVMSEYDTHPRMEIWRKALVEATIAAGLEYSKFQLVTNLYS</sequence>
<dbReference type="FunFam" id="3.30.200.20:FF:000039">
    <property type="entry name" value="receptor-like protein kinase FERONIA"/>
    <property type="match status" value="1"/>
</dbReference>
<dbReference type="InterPro" id="IPR045272">
    <property type="entry name" value="ANXUR1/2-like"/>
</dbReference>
<evidence type="ECO:0000256" key="3">
    <source>
        <dbReference type="ARBA" id="ARBA00022741"/>
    </source>
</evidence>
<dbReference type="GO" id="GO:0007165">
    <property type="term" value="P:signal transduction"/>
    <property type="evidence" value="ECO:0007669"/>
    <property type="project" value="InterPro"/>
</dbReference>
<keyword evidence="3" id="KW-0547">Nucleotide-binding</keyword>
<dbReference type="InterPro" id="IPR000157">
    <property type="entry name" value="TIR_dom"/>
</dbReference>
<proteinExistence type="predicted"/>
<feature type="domain" description="TIR" evidence="7">
    <location>
        <begin position="508"/>
        <end position="638"/>
    </location>
</feature>
<dbReference type="InterPro" id="IPR035897">
    <property type="entry name" value="Toll_tir_struct_dom_sf"/>
</dbReference>
<dbReference type="SUPFAM" id="SSF56112">
    <property type="entry name" value="Protein kinase-like (PK-like)"/>
    <property type="match status" value="1"/>
</dbReference>
<protein>
    <submittedName>
        <fullName evidence="8">Toll/interleukin-1 receptor (TIR) domain-containing protein</fullName>
    </submittedName>
</protein>
<dbReference type="GO" id="GO:0004674">
    <property type="term" value="F:protein serine/threonine kinase activity"/>
    <property type="evidence" value="ECO:0007669"/>
    <property type="project" value="UniProtKB-KW"/>
</dbReference>
<dbReference type="AlphaFoldDB" id="A0A2U1LDW4"/>
<dbReference type="InterPro" id="IPR000719">
    <property type="entry name" value="Prot_kinase_dom"/>
</dbReference>
<gene>
    <name evidence="8" type="ORF">CTI12_AA502910</name>
</gene>
<dbReference type="GO" id="GO:0005524">
    <property type="term" value="F:ATP binding"/>
    <property type="evidence" value="ECO:0007669"/>
    <property type="project" value="UniProtKB-KW"/>
</dbReference>
<dbReference type="EMBL" id="PKPP01009915">
    <property type="protein sequence ID" value="PWA47199.1"/>
    <property type="molecule type" value="Genomic_DNA"/>
</dbReference>
<dbReference type="SUPFAM" id="SSF52200">
    <property type="entry name" value="Toll/Interleukin receptor TIR domain"/>
    <property type="match status" value="2"/>
</dbReference>
<comment type="caution">
    <text evidence="8">The sequence shown here is derived from an EMBL/GenBank/DDBJ whole genome shotgun (WGS) entry which is preliminary data.</text>
</comment>
<accession>A0A2U1LDW4</accession>
<organism evidence="8 9">
    <name type="scientific">Artemisia annua</name>
    <name type="common">Sweet wormwood</name>
    <dbReference type="NCBI Taxonomy" id="35608"/>
    <lineage>
        <taxon>Eukaryota</taxon>
        <taxon>Viridiplantae</taxon>
        <taxon>Streptophyta</taxon>
        <taxon>Embryophyta</taxon>
        <taxon>Tracheophyta</taxon>
        <taxon>Spermatophyta</taxon>
        <taxon>Magnoliopsida</taxon>
        <taxon>eudicotyledons</taxon>
        <taxon>Gunneridae</taxon>
        <taxon>Pentapetalae</taxon>
        <taxon>asterids</taxon>
        <taxon>campanulids</taxon>
        <taxon>Asterales</taxon>
        <taxon>Asteraceae</taxon>
        <taxon>Asteroideae</taxon>
        <taxon>Anthemideae</taxon>
        <taxon>Artemisiinae</taxon>
        <taxon>Artemisia</taxon>
    </lineage>
</organism>
<dbReference type="Proteomes" id="UP000245207">
    <property type="component" value="Unassembled WGS sequence"/>
</dbReference>
<dbReference type="Gene3D" id="1.10.510.10">
    <property type="entry name" value="Transferase(Phosphotransferase) domain 1"/>
    <property type="match status" value="1"/>
</dbReference>
<dbReference type="GO" id="GO:0009506">
    <property type="term" value="C:plasmodesma"/>
    <property type="evidence" value="ECO:0007669"/>
    <property type="project" value="TreeGrafter"/>
</dbReference>
<evidence type="ECO:0000313" key="9">
    <source>
        <dbReference type="Proteomes" id="UP000245207"/>
    </source>
</evidence>
<evidence type="ECO:0000256" key="1">
    <source>
        <dbReference type="ARBA" id="ARBA00022527"/>
    </source>
</evidence>